<evidence type="ECO:0000256" key="1">
    <source>
        <dbReference type="ARBA" id="ARBA00005775"/>
    </source>
</evidence>
<dbReference type="OrthoDB" id="514777at2759"/>
<proteinExistence type="inferred from homology"/>
<keyword evidence="2" id="KW-0396">Initiation factor</keyword>
<gene>
    <name evidence="6" type="ORF">BCR44DRAFT_122776</name>
</gene>
<evidence type="ECO:0000259" key="5">
    <source>
        <dbReference type="SMART" id="SM00543"/>
    </source>
</evidence>
<feature type="compositionally biased region" description="Low complexity" evidence="4">
    <location>
        <begin position="325"/>
        <end position="335"/>
    </location>
</feature>
<dbReference type="GO" id="GO:0003729">
    <property type="term" value="F:mRNA binding"/>
    <property type="evidence" value="ECO:0007669"/>
    <property type="project" value="TreeGrafter"/>
</dbReference>
<sequence length="524" mass="57237">MVKQVRGLLNKLSPENFDKLKDKFLFSCKYFSAMTAVCELLVRKSYDEPKYASLYAKLTHYFYTNLPLPPGIQDTPEQRKQYSATVRRFIIVACQNQFLARPDWAEKAAGKITEEEYEEVVKIKSKALGNMKFVGELYVSGIINPKVMILIVSSLISEKTPAPEDIECVLMLLNTMGPHADAVLGTALCDPWYEILTEIYHRSELISRIKFAIADLLDLRAARWARQWVQPGQGLDVRGKQVMAFSAEEKISSMSRQSSARGSTRGGPSRQNSVAGADANNDGWSPASSSSGRRRDPNRFNSTGGNSSERGAGGQQAGDRRRGKSPSAPSAAKKPVNVFDLLHGVGEQESSEEEDEDEGASEEANEEAAAEPKVADELTADPEEATPAAPVELSDDEVDAKAKAIMRNLFSSREASEWVDDVKKVANYTKQLVAKSLDIVSQEKVAEATLFGKSLALGVQEGVFSLGELVQFIVEAEVIEFYADVKTDVPQLDSLMVALLKEVAKAGDAAAVDPVLKATGIAEL</sequence>
<dbReference type="SUPFAM" id="SSF48371">
    <property type="entry name" value="ARM repeat"/>
    <property type="match status" value="1"/>
</dbReference>
<feature type="compositionally biased region" description="Low complexity" evidence="4">
    <location>
        <begin position="252"/>
        <end position="263"/>
    </location>
</feature>
<name>A0A1Y2I3Z0_9FUNG</name>
<organism evidence="6 7">
    <name type="scientific">Catenaria anguillulae PL171</name>
    <dbReference type="NCBI Taxonomy" id="765915"/>
    <lineage>
        <taxon>Eukaryota</taxon>
        <taxon>Fungi</taxon>
        <taxon>Fungi incertae sedis</taxon>
        <taxon>Blastocladiomycota</taxon>
        <taxon>Blastocladiomycetes</taxon>
        <taxon>Blastocladiales</taxon>
        <taxon>Catenariaceae</taxon>
        <taxon>Catenaria</taxon>
    </lineage>
</organism>
<dbReference type="GO" id="GO:0016281">
    <property type="term" value="C:eukaryotic translation initiation factor 4F complex"/>
    <property type="evidence" value="ECO:0007669"/>
    <property type="project" value="TreeGrafter"/>
</dbReference>
<reference evidence="6 7" key="1">
    <citation type="submission" date="2016-07" db="EMBL/GenBank/DDBJ databases">
        <title>Pervasive Adenine N6-methylation of Active Genes in Fungi.</title>
        <authorList>
            <consortium name="DOE Joint Genome Institute"/>
            <person name="Mondo S.J."/>
            <person name="Dannebaum R.O."/>
            <person name="Kuo R.C."/>
            <person name="Labutti K."/>
            <person name="Haridas S."/>
            <person name="Kuo A."/>
            <person name="Salamov A."/>
            <person name="Ahrendt S.R."/>
            <person name="Lipzen A."/>
            <person name="Sullivan W."/>
            <person name="Andreopoulos W.B."/>
            <person name="Clum A."/>
            <person name="Lindquist E."/>
            <person name="Daum C."/>
            <person name="Ramamoorthy G.K."/>
            <person name="Gryganskyi A."/>
            <person name="Culley D."/>
            <person name="Magnuson J.K."/>
            <person name="James T.Y."/>
            <person name="O'Malley M.A."/>
            <person name="Stajich J.E."/>
            <person name="Spatafora J.W."/>
            <person name="Visel A."/>
            <person name="Grigoriev I.V."/>
        </authorList>
    </citation>
    <scope>NUCLEOTIDE SEQUENCE [LARGE SCALE GENOMIC DNA]</scope>
    <source>
        <strain evidence="6 7">PL171</strain>
    </source>
</reference>
<feature type="region of interest" description="Disordered" evidence="4">
    <location>
        <begin position="248"/>
        <end position="396"/>
    </location>
</feature>
<dbReference type="InterPro" id="IPR016024">
    <property type="entry name" value="ARM-type_fold"/>
</dbReference>
<feature type="compositionally biased region" description="Acidic residues" evidence="4">
    <location>
        <begin position="349"/>
        <end position="369"/>
    </location>
</feature>
<dbReference type="Proteomes" id="UP000193411">
    <property type="component" value="Unassembled WGS sequence"/>
</dbReference>
<dbReference type="PANTHER" id="PTHR23253:SF9">
    <property type="entry name" value="EUKARYOTIC TRANSLATION INITIATION FACTOR 4 GAMMA 2"/>
    <property type="match status" value="1"/>
</dbReference>
<comment type="caution">
    <text evidence="6">The sequence shown here is derived from an EMBL/GenBank/DDBJ whole genome shotgun (WGS) entry which is preliminary data.</text>
</comment>
<evidence type="ECO:0000313" key="7">
    <source>
        <dbReference type="Proteomes" id="UP000193411"/>
    </source>
</evidence>
<feature type="domain" description="MIF4G" evidence="5">
    <location>
        <begin position="2"/>
        <end position="223"/>
    </location>
</feature>
<dbReference type="STRING" id="765915.A0A1Y2I3Z0"/>
<dbReference type="PANTHER" id="PTHR23253">
    <property type="entry name" value="EUKARYOTIC TRANSLATION INITIATION FACTOR 4 GAMMA"/>
    <property type="match status" value="1"/>
</dbReference>
<dbReference type="Gene3D" id="1.25.40.180">
    <property type="match status" value="2"/>
</dbReference>
<evidence type="ECO:0000256" key="4">
    <source>
        <dbReference type="SAM" id="MobiDB-lite"/>
    </source>
</evidence>
<dbReference type="InterPro" id="IPR003890">
    <property type="entry name" value="MIF4G-like_typ-3"/>
</dbReference>
<keyword evidence="3" id="KW-0648">Protein biosynthesis</keyword>
<feature type="compositionally biased region" description="Polar residues" evidence="4">
    <location>
        <begin position="282"/>
        <end position="291"/>
    </location>
</feature>
<protein>
    <submittedName>
        <fullName evidence="6">Armadillo-type protein</fullName>
    </submittedName>
</protein>
<evidence type="ECO:0000256" key="2">
    <source>
        <dbReference type="ARBA" id="ARBA00022540"/>
    </source>
</evidence>
<dbReference type="EMBL" id="MCFL01000001">
    <property type="protein sequence ID" value="ORZ41576.1"/>
    <property type="molecule type" value="Genomic_DNA"/>
</dbReference>
<evidence type="ECO:0000256" key="3">
    <source>
        <dbReference type="ARBA" id="ARBA00022917"/>
    </source>
</evidence>
<dbReference type="SMART" id="SM00543">
    <property type="entry name" value="MIF4G"/>
    <property type="match status" value="1"/>
</dbReference>
<dbReference type="Pfam" id="PF02854">
    <property type="entry name" value="MIF4G"/>
    <property type="match status" value="1"/>
</dbReference>
<feature type="compositionally biased region" description="Polar residues" evidence="4">
    <location>
        <begin position="299"/>
        <end position="309"/>
    </location>
</feature>
<evidence type="ECO:0000313" key="6">
    <source>
        <dbReference type="EMBL" id="ORZ41576.1"/>
    </source>
</evidence>
<dbReference type="GO" id="GO:0003743">
    <property type="term" value="F:translation initiation factor activity"/>
    <property type="evidence" value="ECO:0007669"/>
    <property type="project" value="UniProtKB-KW"/>
</dbReference>
<accession>A0A1Y2I3Z0</accession>
<comment type="similarity">
    <text evidence="1">Belongs to the eukaryotic initiation factor 4G family.</text>
</comment>
<keyword evidence="7" id="KW-1185">Reference proteome</keyword>
<dbReference type="AlphaFoldDB" id="A0A1Y2I3Z0"/>